<proteinExistence type="predicted"/>
<keyword evidence="2" id="KW-1185">Reference proteome</keyword>
<name>A0AA40T0B2_9NOST</name>
<evidence type="ECO:0000313" key="1">
    <source>
        <dbReference type="EMBL" id="MBD6618339.1"/>
    </source>
</evidence>
<protein>
    <submittedName>
        <fullName evidence="1">Uncharacterized protein</fullName>
    </submittedName>
</protein>
<gene>
    <name evidence="1" type="ORF">FNW02_21560</name>
</gene>
<evidence type="ECO:0000313" key="2">
    <source>
        <dbReference type="Proteomes" id="UP001165986"/>
    </source>
</evidence>
<dbReference type="Proteomes" id="UP001165986">
    <property type="component" value="Unassembled WGS sequence"/>
</dbReference>
<dbReference type="AlphaFoldDB" id="A0AA40T0B2"/>
<organism evidence="1 2">
    <name type="scientific">Komarekiella delphini-convector SJRDD-AB1</name>
    <dbReference type="NCBI Taxonomy" id="2593771"/>
    <lineage>
        <taxon>Bacteria</taxon>
        <taxon>Bacillati</taxon>
        <taxon>Cyanobacteriota</taxon>
        <taxon>Cyanophyceae</taxon>
        <taxon>Nostocales</taxon>
        <taxon>Nostocaceae</taxon>
        <taxon>Komarekiella</taxon>
        <taxon>Komarekiella delphini-convector</taxon>
    </lineage>
</organism>
<reference evidence="1" key="1">
    <citation type="submission" date="2019-07" db="EMBL/GenBank/DDBJ databases">
        <title>Toxilogical consequences of a new and cryptic species of cyanobacteria (Komarekiella delphini-convector) recovered from the epidermis of a bottlenose dolphin and 1500 ft. in the air.</title>
        <authorList>
            <person name="Brown A.O."/>
            <person name="Dvorak P."/>
            <person name="Villanueva C.D."/>
            <person name="Foss A.J."/>
            <person name="Garvey A.D."/>
            <person name="Gibson Q.A."/>
            <person name="Johansen J.R."/>
            <person name="Casamatta D.A."/>
        </authorList>
    </citation>
    <scope>NUCLEOTIDE SEQUENCE</scope>
    <source>
        <strain evidence="1">SJRDD-AB1</strain>
    </source>
</reference>
<accession>A0AA40T0B2</accession>
<sequence length="61" mass="6884">MTVDCVGASFITYREGMGFPDAFLENIVYSVGIPYSRTSFKKTESSRESYLFVTKALPIYV</sequence>
<dbReference type="EMBL" id="VJXY01000025">
    <property type="protein sequence ID" value="MBD6618339.1"/>
    <property type="molecule type" value="Genomic_DNA"/>
</dbReference>
<comment type="caution">
    <text evidence="1">The sequence shown here is derived from an EMBL/GenBank/DDBJ whole genome shotgun (WGS) entry which is preliminary data.</text>
</comment>